<dbReference type="GO" id="GO:0004357">
    <property type="term" value="F:glutamate-cysteine ligase activity"/>
    <property type="evidence" value="ECO:0007669"/>
    <property type="project" value="UniProtKB-EC"/>
</dbReference>
<keyword evidence="3 4" id="KW-0067">ATP-binding</keyword>
<comment type="catalytic activity">
    <reaction evidence="4">
        <text>L-cysteine + L-glutamate + ATP = gamma-L-glutamyl-L-cysteine + ADP + phosphate + H(+)</text>
        <dbReference type="Rhea" id="RHEA:13285"/>
        <dbReference type="ChEBI" id="CHEBI:15378"/>
        <dbReference type="ChEBI" id="CHEBI:29985"/>
        <dbReference type="ChEBI" id="CHEBI:30616"/>
        <dbReference type="ChEBI" id="CHEBI:35235"/>
        <dbReference type="ChEBI" id="CHEBI:43474"/>
        <dbReference type="ChEBI" id="CHEBI:58173"/>
        <dbReference type="ChEBI" id="CHEBI:456216"/>
        <dbReference type="EC" id="6.3.2.2"/>
    </reaction>
</comment>
<dbReference type="EC" id="6.3.2.2" evidence="4"/>
<dbReference type="InterPro" id="IPR011793">
    <property type="entry name" value="YbdK"/>
</dbReference>
<protein>
    <recommendedName>
        <fullName evidence="4">Putative glutamate--cysteine ligase 2</fullName>
        <ecNumber evidence="4">6.3.2.2</ecNumber>
    </recommendedName>
    <alternativeName>
        <fullName evidence="4">Gamma-glutamylcysteine synthetase 2</fullName>
        <shortName evidence="4">GCS 2</shortName>
        <shortName evidence="4">Gamma-GCS 2</shortName>
    </alternativeName>
</protein>
<dbReference type="KEGG" id="mflg:ABS361_14570"/>
<dbReference type="InterPro" id="IPR006336">
    <property type="entry name" value="GCS2"/>
</dbReference>
<dbReference type="Gene3D" id="3.30.590.20">
    <property type="match status" value="1"/>
</dbReference>
<dbReference type="EMBL" id="CP158568">
    <property type="protein sequence ID" value="XBY43314.1"/>
    <property type="molecule type" value="Genomic_DNA"/>
</dbReference>
<dbReference type="AlphaFoldDB" id="A0AAU7X633"/>
<dbReference type="NCBIfam" id="NF010039">
    <property type="entry name" value="PRK13515.1"/>
    <property type="match status" value="1"/>
</dbReference>
<evidence type="ECO:0000256" key="1">
    <source>
        <dbReference type="ARBA" id="ARBA00022598"/>
    </source>
</evidence>
<dbReference type="InterPro" id="IPR050141">
    <property type="entry name" value="GCL_type2/YbdK_subfam"/>
</dbReference>
<comment type="similarity">
    <text evidence="4">Belongs to the glutamate--cysteine ligase type 2 family. YbdK subfamily.</text>
</comment>
<feature type="region of interest" description="Disordered" evidence="5">
    <location>
        <begin position="374"/>
        <end position="393"/>
    </location>
</feature>
<dbReference type="InterPro" id="IPR014746">
    <property type="entry name" value="Gln_synth/guanido_kin_cat_dom"/>
</dbReference>
<dbReference type="RefSeq" id="WP_407048413.1">
    <property type="nucleotide sequence ID" value="NZ_CP158568.1"/>
</dbReference>
<evidence type="ECO:0000256" key="2">
    <source>
        <dbReference type="ARBA" id="ARBA00022741"/>
    </source>
</evidence>
<dbReference type="PANTHER" id="PTHR36510:SF1">
    <property type="entry name" value="GLUTAMATE--CYSTEINE LIGASE 2-RELATED"/>
    <property type="match status" value="1"/>
</dbReference>
<dbReference type="Pfam" id="PF04107">
    <property type="entry name" value="GCS2"/>
    <property type="match status" value="1"/>
</dbReference>
<comment type="function">
    <text evidence="4">ATP-dependent carboxylate-amine ligase which exhibits weak glutamate--cysteine ligase activity.</text>
</comment>
<reference evidence="6" key="1">
    <citation type="submission" date="2024-06" db="EMBL/GenBank/DDBJ databases">
        <title>Methylostella associata gen. nov., sp. nov., a novel Ancalomicrobiaceae-affiliated facultatively methylotrophic bacteria that feed on methanotrophs of the genus Methylococcus.</title>
        <authorList>
            <person name="Saltykova V."/>
            <person name="Danilova O.V."/>
            <person name="Oshkin I.Y."/>
            <person name="Belova S.E."/>
            <person name="Pimenov N.V."/>
            <person name="Dedysh S.N."/>
        </authorList>
    </citation>
    <scope>NUCLEOTIDE SEQUENCE</scope>
    <source>
        <strain evidence="6">S20</strain>
    </source>
</reference>
<accession>A0AAU7X633</accession>
<proteinExistence type="inferred from homology"/>
<sequence length="393" mass="44146">MATDYTFGIEEEFFVVDRITMNSTRSLPPTFLAEARDRLGERVSLELLQSQIETQTEPHTKAGDALDELVELRSGVVATAERFNLGIAAAGTHPFAIWHGQRHTERARYRMLMNDLRMLATRNLVCGLHVHVGVPDERKRVALMTRTIPFLPLFLALSSSSPFWQGHATGLVAYRPSAYDELPRTGLPPAFADDEEYQAYVQALVAGGAIPDESYIWWAIRPSMAHPTLELRIADSVTRVEDAVAIAMLFRALVHRLDRDPDYGVAVDTVVRTIAEENRWRVQREGLDARIVDVRTRRGTMVRHAIRRLMRDLAPDAAMLGRAEDLDGVKHILDFGTSATGQLEVFATARAGDHTREEALKGVVRWLLRETAERPHGRVRQRTSTTDEARPAV</sequence>
<evidence type="ECO:0000313" key="6">
    <source>
        <dbReference type="EMBL" id="XBY43314.1"/>
    </source>
</evidence>
<keyword evidence="2 4" id="KW-0547">Nucleotide-binding</keyword>
<organism evidence="6">
    <name type="scientific">Methyloraptor flagellatus</name>
    <dbReference type="NCBI Taxonomy" id="3162530"/>
    <lineage>
        <taxon>Bacteria</taxon>
        <taxon>Pseudomonadati</taxon>
        <taxon>Pseudomonadota</taxon>
        <taxon>Alphaproteobacteria</taxon>
        <taxon>Hyphomicrobiales</taxon>
        <taxon>Ancalomicrobiaceae</taxon>
        <taxon>Methyloraptor</taxon>
    </lineage>
</organism>
<evidence type="ECO:0000256" key="3">
    <source>
        <dbReference type="ARBA" id="ARBA00022840"/>
    </source>
</evidence>
<dbReference type="PANTHER" id="PTHR36510">
    <property type="entry name" value="GLUTAMATE--CYSTEINE LIGASE 2-RELATED"/>
    <property type="match status" value="1"/>
</dbReference>
<name>A0AAU7X633_9HYPH</name>
<gene>
    <name evidence="6" type="ORF">ABS361_14570</name>
</gene>
<dbReference type="GO" id="GO:0042398">
    <property type="term" value="P:modified amino acid biosynthetic process"/>
    <property type="evidence" value="ECO:0007669"/>
    <property type="project" value="InterPro"/>
</dbReference>
<dbReference type="GO" id="GO:0005524">
    <property type="term" value="F:ATP binding"/>
    <property type="evidence" value="ECO:0007669"/>
    <property type="project" value="UniProtKB-KW"/>
</dbReference>
<keyword evidence="1 4" id="KW-0436">Ligase</keyword>
<dbReference type="NCBIfam" id="TIGR02050">
    <property type="entry name" value="gshA_cyan_rel"/>
    <property type="match status" value="1"/>
</dbReference>
<evidence type="ECO:0000256" key="5">
    <source>
        <dbReference type="SAM" id="MobiDB-lite"/>
    </source>
</evidence>
<evidence type="ECO:0000256" key="4">
    <source>
        <dbReference type="HAMAP-Rule" id="MF_01609"/>
    </source>
</evidence>
<dbReference type="SUPFAM" id="SSF55931">
    <property type="entry name" value="Glutamine synthetase/guanido kinase"/>
    <property type="match status" value="1"/>
</dbReference>
<dbReference type="HAMAP" id="MF_01609">
    <property type="entry name" value="Glu_cys_ligase_2"/>
    <property type="match status" value="1"/>
</dbReference>